<proteinExistence type="predicted"/>
<gene>
    <name evidence="1" type="ORF">AR438_07180</name>
</gene>
<comment type="caution">
    <text evidence="1">The sequence shown here is derived from an EMBL/GenBank/DDBJ whole genome shotgun (WGS) entry which is preliminary data.</text>
</comment>
<reference evidence="1 2" key="1">
    <citation type="submission" date="2015-10" db="EMBL/GenBank/DDBJ databases">
        <title>Chryseobacterium aquaticum genome.</title>
        <authorList>
            <person name="Newman J.D."/>
            <person name="Ferguson M.B."/>
            <person name="Miller J.R."/>
        </authorList>
    </citation>
    <scope>NUCLEOTIDE SEQUENCE [LARGE SCALE GENOMIC DNA]</scope>
    <source>
        <strain evidence="1 2">KCTC 12483</strain>
    </source>
</reference>
<dbReference type="STRING" id="452084.AR438_07180"/>
<accession>A0A0Q3SJH2</accession>
<dbReference type="Proteomes" id="UP000051682">
    <property type="component" value="Unassembled WGS sequence"/>
</dbReference>
<keyword evidence="2" id="KW-1185">Reference proteome</keyword>
<name>A0A0Q3SJH2_9FLAO</name>
<dbReference type="OrthoDB" id="1443154at2"/>
<sequence length="132" mass="15530">MIAEILDTLTKLLGPIATLSKDQRERKDTALRTISNALDETFLYYRDLANSNERNLDREELLSKYWSAAAISLRHFDQELALLCDHKSEYWINPERYSIQDIEDFNIKLDNIRNAYRKMLSPKSRFTSIGRN</sequence>
<organism evidence="1 2">
    <name type="scientific">Chryseobacterium aquaticum</name>
    <dbReference type="NCBI Taxonomy" id="452084"/>
    <lineage>
        <taxon>Bacteria</taxon>
        <taxon>Pseudomonadati</taxon>
        <taxon>Bacteroidota</taxon>
        <taxon>Flavobacteriia</taxon>
        <taxon>Flavobacteriales</taxon>
        <taxon>Weeksellaceae</taxon>
        <taxon>Chryseobacterium group</taxon>
        <taxon>Chryseobacterium</taxon>
    </lineage>
</organism>
<dbReference type="AlphaFoldDB" id="A0A0Q3SJH2"/>
<evidence type="ECO:0000313" key="1">
    <source>
        <dbReference type="EMBL" id="KQK25386.1"/>
    </source>
</evidence>
<dbReference type="EMBL" id="LLYZ01000005">
    <property type="protein sequence ID" value="KQK25386.1"/>
    <property type="molecule type" value="Genomic_DNA"/>
</dbReference>
<protein>
    <submittedName>
        <fullName evidence="1">Uncharacterized protein</fullName>
    </submittedName>
</protein>
<evidence type="ECO:0000313" key="2">
    <source>
        <dbReference type="Proteomes" id="UP000051682"/>
    </source>
</evidence>
<dbReference type="RefSeq" id="WP_056013668.1">
    <property type="nucleotide sequence ID" value="NZ_LLYZ01000005.1"/>
</dbReference>